<evidence type="ECO:0000313" key="9">
    <source>
        <dbReference type="Proteomes" id="UP000186559"/>
    </source>
</evidence>
<dbReference type="EMBL" id="CP014796">
    <property type="protein sequence ID" value="APX22463.1"/>
    <property type="molecule type" value="Genomic_DNA"/>
</dbReference>
<feature type="transmembrane region" description="Helical" evidence="6">
    <location>
        <begin position="138"/>
        <end position="162"/>
    </location>
</feature>
<feature type="domain" description="VTT" evidence="7">
    <location>
        <begin position="30"/>
        <end position="160"/>
    </location>
</feature>
<evidence type="ECO:0000313" key="8">
    <source>
        <dbReference type="EMBL" id="APX22463.1"/>
    </source>
</evidence>
<dbReference type="PANTHER" id="PTHR42709:SF6">
    <property type="entry name" value="UNDECAPRENYL PHOSPHATE TRANSPORTER A"/>
    <property type="match status" value="1"/>
</dbReference>
<proteinExistence type="predicted"/>
<organism evidence="8 9">
    <name type="scientific">Salipiger profundus</name>
    <dbReference type="NCBI Taxonomy" id="1229727"/>
    <lineage>
        <taxon>Bacteria</taxon>
        <taxon>Pseudomonadati</taxon>
        <taxon>Pseudomonadota</taxon>
        <taxon>Alphaproteobacteria</taxon>
        <taxon>Rhodobacterales</taxon>
        <taxon>Roseobacteraceae</taxon>
        <taxon>Salipiger</taxon>
    </lineage>
</organism>
<name>A0A1U7D2X6_9RHOB</name>
<evidence type="ECO:0000256" key="2">
    <source>
        <dbReference type="ARBA" id="ARBA00022475"/>
    </source>
</evidence>
<evidence type="ECO:0000256" key="1">
    <source>
        <dbReference type="ARBA" id="ARBA00004651"/>
    </source>
</evidence>
<accession>A0A1U7D2X6</accession>
<evidence type="ECO:0000256" key="6">
    <source>
        <dbReference type="SAM" id="Phobius"/>
    </source>
</evidence>
<dbReference type="InterPro" id="IPR051311">
    <property type="entry name" value="DedA_domain"/>
</dbReference>
<feature type="transmembrane region" description="Helical" evidence="6">
    <location>
        <begin position="168"/>
        <end position="190"/>
    </location>
</feature>
<keyword evidence="5 6" id="KW-0472">Membrane</keyword>
<dbReference type="Proteomes" id="UP000186559">
    <property type="component" value="Chromosome"/>
</dbReference>
<dbReference type="OrthoDB" id="9813426at2"/>
<dbReference type="GO" id="GO:0005886">
    <property type="term" value="C:plasma membrane"/>
    <property type="evidence" value="ECO:0007669"/>
    <property type="project" value="UniProtKB-SubCell"/>
</dbReference>
<evidence type="ECO:0000256" key="3">
    <source>
        <dbReference type="ARBA" id="ARBA00022692"/>
    </source>
</evidence>
<keyword evidence="2" id="KW-1003">Cell membrane</keyword>
<dbReference type="KEGG" id="tpro:Ga0080559_TMP1667"/>
<evidence type="ECO:0000256" key="4">
    <source>
        <dbReference type="ARBA" id="ARBA00022989"/>
    </source>
</evidence>
<protein>
    <submittedName>
        <fullName evidence="8">Putative membrane-associated protein</fullName>
    </submittedName>
</protein>
<feature type="transmembrane region" description="Helical" evidence="6">
    <location>
        <begin position="50"/>
        <end position="71"/>
    </location>
</feature>
<dbReference type="PANTHER" id="PTHR42709">
    <property type="entry name" value="ALKALINE PHOSPHATASE LIKE PROTEIN"/>
    <property type="match status" value="1"/>
</dbReference>
<dbReference type="AlphaFoldDB" id="A0A1U7D2X6"/>
<keyword evidence="3 6" id="KW-0812">Transmembrane</keyword>
<reference evidence="8 9" key="1">
    <citation type="submission" date="2016-03" db="EMBL/GenBank/DDBJ databases">
        <title>Deep-sea bacteria in the southern Pacific.</title>
        <authorList>
            <person name="Tang K."/>
        </authorList>
    </citation>
    <scope>NUCLEOTIDE SEQUENCE [LARGE SCALE GENOMIC DNA]</scope>
    <source>
        <strain evidence="8 9">JLT2016</strain>
    </source>
</reference>
<dbReference type="InterPro" id="IPR032816">
    <property type="entry name" value="VTT_dom"/>
</dbReference>
<keyword evidence="9" id="KW-1185">Reference proteome</keyword>
<dbReference type="Pfam" id="PF09335">
    <property type="entry name" value="VTT_dom"/>
    <property type="match status" value="1"/>
</dbReference>
<keyword evidence="4 6" id="KW-1133">Transmembrane helix</keyword>
<comment type="subcellular location">
    <subcellularLocation>
        <location evidence="1">Cell membrane</location>
        <topology evidence="1">Multi-pass membrane protein</topology>
    </subcellularLocation>
</comment>
<evidence type="ECO:0000259" key="7">
    <source>
        <dbReference type="Pfam" id="PF09335"/>
    </source>
</evidence>
<evidence type="ECO:0000256" key="5">
    <source>
        <dbReference type="ARBA" id="ARBA00023136"/>
    </source>
</evidence>
<dbReference type="STRING" id="1229727.Ga0080559_TMP1667"/>
<feature type="transmembrane region" description="Helical" evidence="6">
    <location>
        <begin position="12"/>
        <end position="30"/>
    </location>
</feature>
<dbReference type="RefSeq" id="WP_076622807.1">
    <property type="nucleotide sequence ID" value="NZ_BMEW01000018.1"/>
</dbReference>
<sequence>MFDWITNLIDSMGAFGVALLMFLENVFPPIPSELIMPLAGFNAARNTMSLPLVIAAGSIGSLAGAYLWYWIGRRIGFERLCKLSRKHGRWLSVSPEEFDRANDWFDRHGGGAVLIGRLIPTVRTFISVPAGVRRMPRAFFLGLSAIGTVAWTAFLTLAGYWLEGGYEAVSAWLDPVSTIVVVGLIGTYLWRVATYNRRVSDYDEEKQGAEQS</sequence>
<gene>
    <name evidence="8" type="ORF">Ga0080559_TMP1667</name>
</gene>